<proteinExistence type="predicted"/>
<dbReference type="Pfam" id="PF13612">
    <property type="entry name" value="DDE_Tnp_1_3"/>
    <property type="match status" value="1"/>
</dbReference>
<accession>A0A1M6Y8B9</accession>
<feature type="domain" description="Transposase DDE" evidence="1">
    <location>
        <begin position="2"/>
        <end position="134"/>
    </location>
</feature>
<protein>
    <submittedName>
        <fullName evidence="2">Transposase DDE domain-containing protein</fullName>
    </submittedName>
</protein>
<evidence type="ECO:0000313" key="3">
    <source>
        <dbReference type="Proteomes" id="UP000183947"/>
    </source>
</evidence>
<dbReference type="RefSeq" id="WP_317614841.1">
    <property type="nucleotide sequence ID" value="NZ_FRAS01000010.1"/>
</dbReference>
<organism evidence="2 3">
    <name type="scientific">Hymenobacter psychrotolerans DSM 18569</name>
    <dbReference type="NCBI Taxonomy" id="1121959"/>
    <lineage>
        <taxon>Bacteria</taxon>
        <taxon>Pseudomonadati</taxon>
        <taxon>Bacteroidota</taxon>
        <taxon>Cytophagia</taxon>
        <taxon>Cytophagales</taxon>
        <taxon>Hymenobacteraceae</taxon>
        <taxon>Hymenobacter</taxon>
    </lineage>
</organism>
<evidence type="ECO:0000259" key="1">
    <source>
        <dbReference type="Pfam" id="PF13612"/>
    </source>
</evidence>
<dbReference type="AlphaFoldDB" id="A0A1M6Y8B9"/>
<dbReference type="EMBL" id="FRAS01000010">
    <property type="protein sequence ID" value="SHL14506.1"/>
    <property type="molecule type" value="Genomic_DNA"/>
</dbReference>
<reference evidence="3" key="1">
    <citation type="submission" date="2016-11" db="EMBL/GenBank/DDBJ databases">
        <authorList>
            <person name="Varghese N."/>
            <person name="Submissions S."/>
        </authorList>
    </citation>
    <scope>NUCLEOTIDE SEQUENCE [LARGE SCALE GENOMIC DNA]</scope>
    <source>
        <strain evidence="3">DSM 18569</strain>
    </source>
</reference>
<evidence type="ECO:0000313" key="2">
    <source>
        <dbReference type="EMBL" id="SHL14506.1"/>
    </source>
</evidence>
<dbReference type="InterPro" id="IPR025668">
    <property type="entry name" value="Tnp_DDE_dom"/>
</dbReference>
<dbReference type="Proteomes" id="UP000183947">
    <property type="component" value="Unassembled WGS sequence"/>
</dbReference>
<feature type="non-terminal residue" evidence="2">
    <location>
        <position position="1"/>
    </location>
</feature>
<keyword evidence="3" id="KW-1185">Reference proteome</keyword>
<name>A0A1M6Y8B9_9BACT</name>
<sequence>PVAVCHNTRIPRCKLLTGKAYHGRCASKRSWFYGLKVQVVATSDGIPVEFHIHAGAESEQTGQRGLPLDLPIGSVLYTHAGYTDYVAEDLFHEASGSQQVTARRTNSTRPLHPAQVFLLQYFRKGIETCFSQLTARFPKQIHAVTAAGFALKIALFIFAHTLHQAGL</sequence>
<dbReference type="STRING" id="1121959.SAMN02746009_02224"/>
<gene>
    <name evidence="2" type="ORF">SAMN02746009_02224</name>
</gene>